<keyword evidence="13" id="KW-1185">Reference proteome</keyword>
<name>A0A1C3KEV5_PLAMA</name>
<dbReference type="InterPro" id="IPR009542">
    <property type="entry name" value="Spc1/SPCS1"/>
</dbReference>
<evidence type="ECO:0000256" key="8">
    <source>
        <dbReference type="ARBA" id="ARBA00045204"/>
    </source>
</evidence>
<dbReference type="EMBL" id="LT594501">
    <property type="protein sequence ID" value="SBT72118.1"/>
    <property type="molecule type" value="Genomic_DNA"/>
</dbReference>
<evidence type="ECO:0000256" key="2">
    <source>
        <dbReference type="ARBA" id="ARBA00005245"/>
    </source>
</evidence>
<gene>
    <name evidence="10" type="primary">PmlGA01_130019000</name>
    <name evidence="11" type="synonym">PmUG01_13026700</name>
    <name evidence="10" type="ORF">PMLGA01_130019000</name>
    <name evidence="11" type="ORF">PMUG01_13026700</name>
</gene>
<dbReference type="OrthoDB" id="263893at2759"/>
<evidence type="ECO:0000256" key="9">
    <source>
        <dbReference type="SAM" id="Phobius"/>
    </source>
</evidence>
<proteinExistence type="inferred from homology"/>
<reference evidence="12 13" key="1">
    <citation type="submission" date="2016-06" db="EMBL/GenBank/DDBJ databases">
        <authorList>
            <consortium name="Pathogen Informatics"/>
        </authorList>
    </citation>
    <scope>NUCLEOTIDE SEQUENCE [LARGE SCALE GENOMIC DNA]</scope>
    <source>
        <strain evidence="10">PmlGA01</strain>
    </source>
</reference>
<dbReference type="PANTHER" id="PTHR13202:SF0">
    <property type="entry name" value="SIGNAL PEPTIDASE COMPLEX SUBUNIT 1"/>
    <property type="match status" value="1"/>
</dbReference>
<evidence type="ECO:0000313" key="13">
    <source>
        <dbReference type="Proteomes" id="UP000219813"/>
    </source>
</evidence>
<dbReference type="VEuPathDB" id="PlasmoDB:PmUG01_13026700"/>
<evidence type="ECO:0000313" key="12">
    <source>
        <dbReference type="Proteomes" id="UP000219799"/>
    </source>
</evidence>
<feature type="transmembrane region" description="Helical" evidence="9">
    <location>
        <begin position="58"/>
        <end position="81"/>
    </location>
</feature>
<keyword evidence="4 9" id="KW-0812">Transmembrane</keyword>
<organism evidence="10 12">
    <name type="scientific">Plasmodium malariae</name>
    <dbReference type="NCBI Taxonomy" id="5858"/>
    <lineage>
        <taxon>Eukaryota</taxon>
        <taxon>Sar</taxon>
        <taxon>Alveolata</taxon>
        <taxon>Apicomplexa</taxon>
        <taxon>Aconoidasida</taxon>
        <taxon>Haemosporida</taxon>
        <taxon>Plasmodiidae</taxon>
        <taxon>Plasmodium</taxon>
        <taxon>Plasmodium (Plasmodium)</taxon>
    </lineage>
</organism>
<sequence>MGLFNSVKNIIKNTYVCLTRNQMDFVGQKLAFLIKNVIFTISTVLSIIVGYYKQSLALSAYIILAGTAISAVLIIPTWPIYNKNNIQWSRDEDSINSKKRK</sequence>
<dbReference type="Proteomes" id="UP000219799">
    <property type="component" value="Chromosome 13"/>
</dbReference>
<evidence type="ECO:0000256" key="6">
    <source>
        <dbReference type="ARBA" id="ARBA00022989"/>
    </source>
</evidence>
<keyword evidence="7 9" id="KW-0472">Membrane</keyword>
<keyword evidence="6 9" id="KW-1133">Transmembrane helix</keyword>
<comment type="similarity">
    <text evidence="2">Belongs to the SPCS1 family.</text>
</comment>
<comment type="subcellular location">
    <subcellularLocation>
        <location evidence="1">Endoplasmic reticulum membrane</location>
        <topology evidence="1">Multi-pass membrane protein</topology>
    </subcellularLocation>
</comment>
<dbReference type="GO" id="GO:0005787">
    <property type="term" value="C:signal peptidase complex"/>
    <property type="evidence" value="ECO:0007669"/>
    <property type="project" value="InterPro"/>
</dbReference>
<dbReference type="GO" id="GO:0045047">
    <property type="term" value="P:protein targeting to ER"/>
    <property type="evidence" value="ECO:0007669"/>
    <property type="project" value="TreeGrafter"/>
</dbReference>
<dbReference type="GO" id="GO:0006465">
    <property type="term" value="P:signal peptide processing"/>
    <property type="evidence" value="ECO:0007669"/>
    <property type="project" value="InterPro"/>
</dbReference>
<dbReference type="Pfam" id="PF06645">
    <property type="entry name" value="SPC12"/>
    <property type="match status" value="1"/>
</dbReference>
<evidence type="ECO:0000256" key="5">
    <source>
        <dbReference type="ARBA" id="ARBA00022824"/>
    </source>
</evidence>
<dbReference type="OMA" id="IHLTLWT"/>
<dbReference type="AlphaFoldDB" id="A0A1C3KEV5"/>
<dbReference type="EMBL" id="LT594634">
    <property type="protein sequence ID" value="SCP02620.1"/>
    <property type="molecule type" value="Genomic_DNA"/>
</dbReference>
<keyword evidence="5" id="KW-0256">Endoplasmic reticulum</keyword>
<dbReference type="Proteomes" id="UP000219813">
    <property type="component" value="Chromosome 13"/>
</dbReference>
<evidence type="ECO:0000313" key="10">
    <source>
        <dbReference type="EMBL" id="SBT72118.1"/>
    </source>
</evidence>
<dbReference type="PANTHER" id="PTHR13202">
    <property type="entry name" value="MICROSOMAL SIGNAL PEPTIDASE 12 KDA SUBUNIT"/>
    <property type="match status" value="1"/>
</dbReference>
<accession>A0A1C3KEV5</accession>
<evidence type="ECO:0000256" key="3">
    <source>
        <dbReference type="ARBA" id="ARBA00017059"/>
    </source>
</evidence>
<evidence type="ECO:0000256" key="4">
    <source>
        <dbReference type="ARBA" id="ARBA00022692"/>
    </source>
</evidence>
<evidence type="ECO:0000256" key="1">
    <source>
        <dbReference type="ARBA" id="ARBA00004477"/>
    </source>
</evidence>
<evidence type="ECO:0000256" key="7">
    <source>
        <dbReference type="ARBA" id="ARBA00023136"/>
    </source>
</evidence>
<evidence type="ECO:0000313" key="11">
    <source>
        <dbReference type="EMBL" id="SCP02620.1"/>
    </source>
</evidence>
<feature type="transmembrane region" description="Helical" evidence="9">
    <location>
        <begin position="30"/>
        <end position="52"/>
    </location>
</feature>
<accession>A0A1D3TCM0</accession>
<protein>
    <recommendedName>
        <fullName evidence="3">Signal peptidase complex subunit 1</fullName>
    </recommendedName>
</protein>
<comment type="function">
    <text evidence="8">Component of the signal peptidase complex (SPC) which catalyzes the cleavage of N-terminal signal sequences from nascent proteins as they are translocated into the lumen of the endoplasmic reticulum. Dispensable for SPC enzymatic activity.</text>
</comment>